<protein>
    <submittedName>
        <fullName evidence="1">Uncharacterized protein</fullName>
    </submittedName>
</protein>
<evidence type="ECO:0000313" key="1">
    <source>
        <dbReference type="EMBL" id="MCJ8011892.1"/>
    </source>
</evidence>
<dbReference type="Proteomes" id="UP001139347">
    <property type="component" value="Unassembled WGS sequence"/>
</dbReference>
<evidence type="ECO:0000313" key="2">
    <source>
        <dbReference type="Proteomes" id="UP001139347"/>
    </source>
</evidence>
<name>A0A9X1WMA4_9BACL</name>
<proteinExistence type="predicted"/>
<organism evidence="1 2">
    <name type="scientific">Paenibacillus mangrovi</name>
    <dbReference type="NCBI Taxonomy" id="2931978"/>
    <lineage>
        <taxon>Bacteria</taxon>
        <taxon>Bacillati</taxon>
        <taxon>Bacillota</taxon>
        <taxon>Bacilli</taxon>
        <taxon>Bacillales</taxon>
        <taxon>Paenibacillaceae</taxon>
        <taxon>Paenibacillus</taxon>
    </lineage>
</organism>
<keyword evidence="2" id="KW-1185">Reference proteome</keyword>
<dbReference type="RefSeq" id="WP_244724026.1">
    <property type="nucleotide sequence ID" value="NZ_JALIRP010000003.1"/>
</dbReference>
<gene>
    <name evidence="1" type="ORF">MUG84_09075</name>
</gene>
<dbReference type="EMBL" id="JALIRP010000003">
    <property type="protein sequence ID" value="MCJ8011892.1"/>
    <property type="molecule type" value="Genomic_DNA"/>
</dbReference>
<comment type="caution">
    <text evidence="1">The sequence shown here is derived from an EMBL/GenBank/DDBJ whole genome shotgun (WGS) entry which is preliminary data.</text>
</comment>
<dbReference type="AlphaFoldDB" id="A0A9X1WMA4"/>
<sequence length="147" mass="16604">MTMLIENTLQLLESSCAPEAMAVLDLDPSELKETASILEDYGIPFSRSIKLMALIALLALARKRHEDVSFSDEQLTRKILDGDYFQSLYVQLAMQFDEMGLVRYLAPRLKKYYISQAMGKLSAEPLHDSLQAYLQAEQAAARKEQAI</sequence>
<accession>A0A9X1WMA4</accession>
<reference evidence="1" key="1">
    <citation type="submission" date="2022-04" db="EMBL/GenBank/DDBJ databases">
        <title>Paenibacillus mangrovi sp. nov., a novel endophytic bacterium isolated from bark of Kandelia candel.</title>
        <authorList>
            <person name="Tuo L."/>
        </authorList>
    </citation>
    <scope>NUCLEOTIDE SEQUENCE</scope>
    <source>
        <strain evidence="1">KQZ6P-2</strain>
    </source>
</reference>